<dbReference type="InterPro" id="IPR055178">
    <property type="entry name" value="RsdA/BaiN/AoA(So)-like_dom"/>
</dbReference>
<dbReference type="SUPFAM" id="SSF160996">
    <property type="entry name" value="HI0933 insert domain-like"/>
    <property type="match status" value="1"/>
</dbReference>
<proteinExistence type="predicted"/>
<comment type="cofactor">
    <cofactor evidence="1">
        <name>FAD</name>
        <dbReference type="ChEBI" id="CHEBI:57692"/>
    </cofactor>
</comment>
<reference evidence="6 7" key="1">
    <citation type="submission" date="2021-05" db="EMBL/GenBank/DDBJ databases">
        <title>Bacteria Genome sequencing.</title>
        <authorList>
            <person name="Takabe Y."/>
            <person name="Nakajima Y."/>
            <person name="Suzuki S."/>
            <person name="Shiozaki T."/>
        </authorList>
    </citation>
    <scope>NUCLEOTIDE SEQUENCE [LARGE SCALE GENOMIC DNA]</scope>
    <source>
        <strain evidence="6 7">AI_62</strain>
    </source>
</reference>
<dbReference type="PANTHER" id="PTHR42887">
    <property type="entry name" value="OS12G0638800 PROTEIN"/>
    <property type="match status" value="1"/>
</dbReference>
<feature type="domain" description="RsdA/BaiN/AoA(So)-like insert" evidence="5">
    <location>
        <begin position="185"/>
        <end position="324"/>
    </location>
</feature>
<evidence type="ECO:0000259" key="4">
    <source>
        <dbReference type="Pfam" id="PF03486"/>
    </source>
</evidence>
<evidence type="ECO:0000313" key="6">
    <source>
        <dbReference type="EMBL" id="GIT96489.1"/>
    </source>
</evidence>
<evidence type="ECO:0000313" key="7">
    <source>
        <dbReference type="Proteomes" id="UP000786693"/>
    </source>
</evidence>
<dbReference type="InterPro" id="IPR004792">
    <property type="entry name" value="BaiN-like"/>
</dbReference>
<dbReference type="Gene3D" id="1.10.8.260">
    <property type="entry name" value="HI0933 insert domain-like"/>
    <property type="match status" value="1"/>
</dbReference>
<dbReference type="InterPro" id="IPR022460">
    <property type="entry name" value="Flavoprotein_PP4765"/>
</dbReference>
<dbReference type="SUPFAM" id="SSF51905">
    <property type="entry name" value="FAD/NAD(P)-binding domain"/>
    <property type="match status" value="1"/>
</dbReference>
<dbReference type="InterPro" id="IPR023166">
    <property type="entry name" value="BaiN-like_dom_sf"/>
</dbReference>
<sequence>MTQTDRKSTVAVIGAGPAGLMAAEAAARAGARVTIYDQMPSPARKLLMAGKSGLNVTHTTPAFTETYAQVELEPMVAAFGPAEVRTWMEDLGQPSFVGSTGRVFPETMKASPLLRAWLARLDGLGVTLVRRACWTGWDGDALTFADGAQVTPGATVLALGGASWRRLGSDGKWTTHLTGLTAPFQPSNVGFRVAWSTHMAKHFGTPLKNIGLSAGGQTLRGEIVVSRTGLEGGGLYPLTPALRDGAPLTLDLKPDLTLEQVRARLAVRGKQSLSNHLRRALKLTPVQIALIQEWARPLPEDLAPTIKMLTAQIQGPQDMDQAISTAGGLRWEALDDRLMLRTRPGTFAAGEMLDWEAPTGGWLITACLATGRWAGRAAAAYAASP</sequence>
<dbReference type="Pfam" id="PF03486">
    <property type="entry name" value="HI0933_like"/>
    <property type="match status" value="1"/>
</dbReference>
<keyword evidence="7" id="KW-1185">Reference proteome</keyword>
<dbReference type="RefSeq" id="WP_220749985.1">
    <property type="nucleotide sequence ID" value="NZ_BPFH01000006.1"/>
</dbReference>
<dbReference type="PRINTS" id="PR00419">
    <property type="entry name" value="ADXRDTASE"/>
</dbReference>
<dbReference type="NCBIfam" id="TIGR03862">
    <property type="entry name" value="flavo_PP4765"/>
    <property type="match status" value="1"/>
</dbReference>
<evidence type="ECO:0000256" key="3">
    <source>
        <dbReference type="ARBA" id="ARBA00022827"/>
    </source>
</evidence>
<dbReference type="Gene3D" id="3.50.50.60">
    <property type="entry name" value="FAD/NAD(P)-binding domain"/>
    <property type="match status" value="1"/>
</dbReference>
<evidence type="ECO:0000256" key="1">
    <source>
        <dbReference type="ARBA" id="ARBA00001974"/>
    </source>
</evidence>
<keyword evidence="2" id="KW-0285">Flavoprotein</keyword>
<feature type="domain" description="RsdA/BaiN/AoA(So)-like Rossmann fold-like" evidence="4">
    <location>
        <begin position="9"/>
        <end position="376"/>
    </location>
</feature>
<comment type="caution">
    <text evidence="6">The sequence shown here is derived from an EMBL/GenBank/DDBJ whole genome shotgun (WGS) entry which is preliminary data.</text>
</comment>
<keyword evidence="3" id="KW-0274">FAD</keyword>
<dbReference type="InterPro" id="IPR036188">
    <property type="entry name" value="FAD/NAD-bd_sf"/>
</dbReference>
<accession>A0ABQ4NQ07</accession>
<gene>
    <name evidence="6" type="ORF">JANAI62_31120</name>
</gene>
<dbReference type="PANTHER" id="PTHR42887:SF1">
    <property type="entry name" value="BLR3961 PROTEIN"/>
    <property type="match status" value="1"/>
</dbReference>
<dbReference type="InterPro" id="IPR057661">
    <property type="entry name" value="RsdA/BaiN/AoA(So)_Rossmann"/>
</dbReference>
<dbReference type="NCBIfam" id="TIGR00275">
    <property type="entry name" value="aminoacetone oxidase family FAD-binding enzyme"/>
    <property type="match status" value="1"/>
</dbReference>
<dbReference type="Gene3D" id="2.40.30.10">
    <property type="entry name" value="Translation factors"/>
    <property type="match status" value="1"/>
</dbReference>
<name>A0ABQ4NQ07_9RHOB</name>
<dbReference type="Proteomes" id="UP000786693">
    <property type="component" value="Unassembled WGS sequence"/>
</dbReference>
<dbReference type="Pfam" id="PF22780">
    <property type="entry name" value="HI0933_like_1st"/>
    <property type="match status" value="1"/>
</dbReference>
<evidence type="ECO:0000256" key="2">
    <source>
        <dbReference type="ARBA" id="ARBA00022630"/>
    </source>
</evidence>
<evidence type="ECO:0000259" key="5">
    <source>
        <dbReference type="Pfam" id="PF22780"/>
    </source>
</evidence>
<protein>
    <submittedName>
        <fullName evidence="6">NAD(FAD)-utilizing dehydrogenase</fullName>
    </submittedName>
</protein>
<dbReference type="EMBL" id="BPFH01000006">
    <property type="protein sequence ID" value="GIT96489.1"/>
    <property type="molecule type" value="Genomic_DNA"/>
</dbReference>
<organism evidence="6 7">
    <name type="scientific">Jannaschia pagri</name>
    <dbReference type="NCBI Taxonomy" id="2829797"/>
    <lineage>
        <taxon>Bacteria</taxon>
        <taxon>Pseudomonadati</taxon>
        <taxon>Pseudomonadota</taxon>
        <taxon>Alphaproteobacteria</taxon>
        <taxon>Rhodobacterales</taxon>
        <taxon>Roseobacteraceae</taxon>
        <taxon>Jannaschia</taxon>
    </lineage>
</organism>